<dbReference type="Proteomes" id="UP000585638">
    <property type="component" value="Unassembled WGS sequence"/>
</dbReference>
<comment type="caution">
    <text evidence="1">The sequence shown here is derived from an EMBL/GenBank/DDBJ whole genome shotgun (WGS) entry which is preliminary data.</text>
</comment>
<accession>A0A7W9KDM4</accession>
<evidence type="ECO:0000313" key="2">
    <source>
        <dbReference type="Proteomes" id="UP000585638"/>
    </source>
</evidence>
<protein>
    <submittedName>
        <fullName evidence="1">Uncharacterized protein</fullName>
    </submittedName>
</protein>
<dbReference type="RefSeq" id="WP_184860266.1">
    <property type="nucleotide sequence ID" value="NZ_BAAAWY010000042.1"/>
</dbReference>
<dbReference type="AlphaFoldDB" id="A0A7W9KDM4"/>
<reference evidence="1 2" key="1">
    <citation type="submission" date="2020-08" db="EMBL/GenBank/DDBJ databases">
        <title>Sequencing the genomes of 1000 actinobacteria strains.</title>
        <authorList>
            <person name="Klenk H.-P."/>
        </authorList>
    </citation>
    <scope>NUCLEOTIDE SEQUENCE [LARGE SCALE GENOMIC DNA]</scope>
    <source>
        <strain evidence="1 2">DSM 43851</strain>
    </source>
</reference>
<evidence type="ECO:0000313" key="1">
    <source>
        <dbReference type="EMBL" id="MBB5890670.1"/>
    </source>
</evidence>
<dbReference type="EMBL" id="JACHIR010000001">
    <property type="protein sequence ID" value="MBB5890670.1"/>
    <property type="molecule type" value="Genomic_DNA"/>
</dbReference>
<organism evidence="1 2">
    <name type="scientific">Kutzneria kofuensis</name>
    <dbReference type="NCBI Taxonomy" id="103725"/>
    <lineage>
        <taxon>Bacteria</taxon>
        <taxon>Bacillati</taxon>
        <taxon>Actinomycetota</taxon>
        <taxon>Actinomycetes</taxon>
        <taxon>Pseudonocardiales</taxon>
        <taxon>Pseudonocardiaceae</taxon>
        <taxon>Kutzneria</taxon>
    </lineage>
</organism>
<sequence>MRALLAHQSGTRHMDRLLWRLRSHIRSQNLPRPNTITLSDIGPAVAVDYGVGEGRLRLRNLMAWIPGLSGVSLRWVLWPSGYLAVILSTRMGAATMEISAGADIRELGGSMEYQRHAAFGHLAGHVMPTEVVSPVTETSLNAVLGTRNTRAGVAA</sequence>
<keyword evidence="2" id="KW-1185">Reference proteome</keyword>
<gene>
    <name evidence="1" type="ORF">BJ998_001866</name>
</gene>
<name>A0A7W9KDM4_9PSEU</name>
<proteinExistence type="predicted"/>